<protein>
    <submittedName>
        <fullName evidence="1">Uncharacterized protein</fullName>
    </submittedName>
</protein>
<proteinExistence type="predicted"/>
<dbReference type="EMBL" id="OZ037947">
    <property type="protein sequence ID" value="CAL1707762.1"/>
    <property type="molecule type" value="Genomic_DNA"/>
</dbReference>
<sequence>MSTSNSSVQLIHVLPRLPNATESPLIKRLQASFTGKIASNHPNAKIQHRKLHFGGTFNATYERWQNTEALLNMCLHLTVWSAHLAVFEHKPASVATYAVFWLCEEASLEGAIEPGRPNYPIAPPWEDLAEDSTARKINMTIYVVTTEGREVPPEVLRRCSPIPLETILSLPLLPSYEFEAGPSTQAGVQVLNLHDTKLLSYEFGPLGSSKYQIAFGLWEPFIGDDLVVRSDLACGPE</sequence>
<name>A0ABP1DIU5_9APHY</name>
<gene>
    <name evidence="1" type="ORF">GFSPODELE1_LOCUS6525</name>
</gene>
<dbReference type="Proteomes" id="UP001497453">
    <property type="component" value="Chromosome 4"/>
</dbReference>
<accession>A0ABP1DIU5</accession>
<keyword evidence="2" id="KW-1185">Reference proteome</keyword>
<organism evidence="1 2">
    <name type="scientific">Somion occarium</name>
    <dbReference type="NCBI Taxonomy" id="3059160"/>
    <lineage>
        <taxon>Eukaryota</taxon>
        <taxon>Fungi</taxon>
        <taxon>Dikarya</taxon>
        <taxon>Basidiomycota</taxon>
        <taxon>Agaricomycotina</taxon>
        <taxon>Agaricomycetes</taxon>
        <taxon>Polyporales</taxon>
        <taxon>Cerrenaceae</taxon>
        <taxon>Somion</taxon>
    </lineage>
</organism>
<evidence type="ECO:0000313" key="1">
    <source>
        <dbReference type="EMBL" id="CAL1707762.1"/>
    </source>
</evidence>
<reference evidence="2" key="1">
    <citation type="submission" date="2024-04" db="EMBL/GenBank/DDBJ databases">
        <authorList>
            <person name="Shaw F."/>
            <person name="Minotto A."/>
        </authorList>
    </citation>
    <scope>NUCLEOTIDE SEQUENCE [LARGE SCALE GENOMIC DNA]</scope>
</reference>
<evidence type="ECO:0000313" key="2">
    <source>
        <dbReference type="Proteomes" id="UP001497453"/>
    </source>
</evidence>